<evidence type="ECO:0000256" key="1">
    <source>
        <dbReference type="ARBA" id="ARBA00022465"/>
    </source>
</evidence>
<evidence type="ECO:0000259" key="4">
    <source>
        <dbReference type="Pfam" id="PF20155"/>
    </source>
</evidence>
<feature type="compositionally biased region" description="Low complexity" evidence="3">
    <location>
        <begin position="532"/>
        <end position="546"/>
    </location>
</feature>
<keyword evidence="1" id="KW-1245">Viral tail assembly</keyword>
<dbReference type="EMBL" id="MH727548">
    <property type="protein sequence ID" value="AYB69248.1"/>
    <property type="molecule type" value="Genomic_DNA"/>
</dbReference>
<dbReference type="GO" id="GO:0098003">
    <property type="term" value="P:viral tail assembly"/>
    <property type="evidence" value="ECO:0007669"/>
    <property type="project" value="UniProtKB-KW"/>
</dbReference>
<feature type="compositionally biased region" description="Low complexity" evidence="3">
    <location>
        <begin position="583"/>
        <end position="602"/>
    </location>
</feature>
<evidence type="ECO:0000313" key="5">
    <source>
        <dbReference type="EMBL" id="AYB69248.1"/>
    </source>
</evidence>
<dbReference type="GeneID" id="60328938"/>
<evidence type="ECO:0000313" key="6">
    <source>
        <dbReference type="Proteomes" id="UP000269031"/>
    </source>
</evidence>
<dbReference type="KEGG" id="vg:60328938"/>
<name>A0A385UCQ6_9CAUD</name>
<gene>
    <name evidence="5" type="primary">14</name>
    <name evidence="5" type="ORF">SEA_GALACTIC_14</name>
</gene>
<dbReference type="InterPro" id="IPR013491">
    <property type="entry name" value="Tape_meas_N"/>
</dbReference>
<dbReference type="PANTHER" id="PTHR38812">
    <property type="entry name" value="MU-LIKE PROPHAGE FLUMU PROTEIN GP42"/>
    <property type="match status" value="1"/>
</dbReference>
<evidence type="ECO:0000256" key="3">
    <source>
        <dbReference type="SAM" id="MobiDB-lite"/>
    </source>
</evidence>
<feature type="region of interest" description="Disordered" evidence="3">
    <location>
        <begin position="956"/>
        <end position="988"/>
    </location>
</feature>
<dbReference type="RefSeq" id="YP_009957417.1">
    <property type="nucleotide sequence ID" value="NC_051661.1"/>
</dbReference>
<dbReference type="PANTHER" id="PTHR38812:SF2">
    <property type="entry name" value="MU-LIKE PROPHAGE FLUMU PROTEIN GP42"/>
    <property type="match status" value="1"/>
</dbReference>
<proteinExistence type="predicted"/>
<keyword evidence="2" id="KW-0175">Coiled coil</keyword>
<keyword evidence="1" id="KW-1188">Viral release from host cell</keyword>
<feature type="domain" description="Tape measure protein N-terminal" evidence="4">
    <location>
        <begin position="158"/>
        <end position="331"/>
    </location>
</feature>
<feature type="compositionally biased region" description="Low complexity" evidence="3">
    <location>
        <begin position="1129"/>
        <end position="1144"/>
    </location>
</feature>
<evidence type="ECO:0000256" key="2">
    <source>
        <dbReference type="SAM" id="Coils"/>
    </source>
</evidence>
<dbReference type="NCBIfam" id="TIGR02675">
    <property type="entry name" value="tape_meas_nterm"/>
    <property type="match status" value="1"/>
</dbReference>
<sequence>MPIYVDIISRLDERAAAVAAKNIEREMEAAGARAGSSAGRAIGENVGREAAAAGRNAGEQLSREVDRATRQAGSRIVDGFSSHGVSAGRGFGSSFGSSLVSSLPVAGRFSAALSGYEGAASKAGALAGRALGTAFTAAATGIIGAAGVALFKGFDRYKSLDATSHRLSAMGNSAEQVKTIMSDINEVVVGTPIALDEAAKAATQFLAGGVKQGRPLQAALTAIADAAGASGQKFGDLAVIFNQVFNKGKLQAEEMLQLNERGINVQAALQKEFGLTSAEIQKMSKDGTISFGMLVQAIEGQFGGMSKKLADTVDGALSNMNAAVGRVGANFISALFGDPLDTTEGPGALAKSINNVTDKLNDLNAWIVAHKDDIKRTFEEAAETAQDLWDALSSVVEMLDRIGISVGDVVTAFVAWKSIAGITALTQSLSTVSTTLAGLPATADKSAKGISAALSRVAVPAWLAFLVAQNGPEIEQAIQNAIPGADSWNHSNTPDQLGRSAREWWDRNIQGGTGVDPQPSPLPQLGGGSGPGTPTVGGIPIPGLVGTNSNGPASPFGNLPGQVPLDVSVEDRRGRRGGGAPGSDGAPADGPLADLFPGAVGAADGGSGSGPKLPDAPVLPYDTTLPPGIAGMPPDAAVFSAESSYLDARHKLAEKRARAAQLEQSTEATEQDRLKARNDVIEAERDLQAAEMRMSDARANQYEKLTKQTDKHVKDLGQIGAQLDQDFGISKGLAGIAENITKFVANLAAAPLLGQLQAISAYSPTQGGHGLMGVLGAQGVFGPQYQNNQYDRGSYPSAGAAGVSMTPIGAYPGDAALLANVPAGRYTQEQRGDLTQGLADCSSAVEDLVNLMDGRPTTGASMSTHNADEWLTSRGFVKGMGGPGDFRVGFNSSHMQATLPGGTPFNWGSDSAAARRGIGGTGADDPSFTSHYYRPVTSVPGGSAAAAGAPGLYSPQNTNPALNNPPAPVSSGAWATNPAPLPTTGGGGGPMAAGAPQGLFTGGPTNTTNIGANVAPYAGSGSGGIGMDGGGALGMAVQAGGMALDAMAPGAGQAAQTGVKLINRAIEYGGQVAAIGAQGLMETFLPTGGSDLANNNWITRIAGGIAGAAPALPNLAGQASQQRKDIDPQATGQGQTQVNQGGDTNITVNNQRATEDGTGRDIAYHLQNQYVMPGG</sequence>
<keyword evidence="6" id="KW-1185">Reference proteome</keyword>
<protein>
    <submittedName>
        <fullName evidence="5">Tape measure protein</fullName>
    </submittedName>
</protein>
<dbReference type="InterPro" id="IPR053058">
    <property type="entry name" value="Mulikevirus_tape_measure"/>
</dbReference>
<dbReference type="Pfam" id="PF20155">
    <property type="entry name" value="TMP_3"/>
    <property type="match status" value="1"/>
</dbReference>
<accession>A0A385UCQ6</accession>
<dbReference type="Proteomes" id="UP000269031">
    <property type="component" value="Genome"/>
</dbReference>
<reference evidence="5 6" key="1">
    <citation type="submission" date="2018-08" db="EMBL/GenBank/DDBJ databases">
        <authorList>
            <person name="Bray K.S."/>
            <person name="Carr Z.A."/>
            <person name="Cox A."/>
            <person name="Croney S.M."/>
            <person name="Francisco T.J."/>
            <person name="Gragg K.N."/>
            <person name="Gress-Byrd C.M."/>
            <person name="Holcomb E.R."/>
            <person name="Johnson C."/>
            <person name="Justice T.A."/>
            <person name="Latham E.D."/>
            <person name="Lovell F.C."/>
            <person name="Miller H.N."/>
            <person name="Quesada C."/>
            <person name="Radey J."/>
            <person name="Robinson P.M."/>
            <person name="Scott K.N."/>
            <person name="Smith C.E."/>
            <person name="Stamey B.D."/>
            <person name="Stanley G.P."/>
            <person name="Suchonic E.A."/>
            <person name="Taylor K.N."/>
            <person name="Weindel N.A."/>
            <person name="Wiseman B.T."/>
            <person name="Eckardt M.A."/>
            <person name="Gainey M.D."/>
            <person name="Wallen J.R."/>
            <person name="Garlena R.A."/>
            <person name="Russell D.A."/>
            <person name="Pope W.H."/>
            <person name="Jacobs-Sera D."/>
            <person name="Hatfull G.F."/>
        </authorList>
    </citation>
    <scope>NUCLEOTIDE SEQUENCE [LARGE SCALE GENOMIC DNA]</scope>
</reference>
<feature type="coiled-coil region" evidence="2">
    <location>
        <begin position="645"/>
        <end position="700"/>
    </location>
</feature>
<feature type="region of interest" description="Disordered" evidence="3">
    <location>
        <begin position="1117"/>
        <end position="1148"/>
    </location>
</feature>
<organism evidence="5 6">
    <name type="scientific">Mycobacterium phage Galactic</name>
    <dbReference type="NCBI Taxonomy" id="2301612"/>
    <lineage>
        <taxon>Viruses</taxon>
        <taxon>Duplodnaviria</taxon>
        <taxon>Heunggongvirae</taxon>
        <taxon>Uroviricota</taxon>
        <taxon>Caudoviricetes</taxon>
        <taxon>Gracegardnervirinae</taxon>
        <taxon>Cheoctovirus</taxon>
        <taxon>Cheoctovirus galactic</taxon>
    </lineage>
</organism>
<feature type="region of interest" description="Disordered" evidence="3">
    <location>
        <begin position="508"/>
        <end position="615"/>
    </location>
</feature>